<evidence type="ECO:0000313" key="2">
    <source>
        <dbReference type="Proteomes" id="UP001145114"/>
    </source>
</evidence>
<evidence type="ECO:0000313" key="1">
    <source>
        <dbReference type="EMBL" id="KAJ1671728.1"/>
    </source>
</evidence>
<feature type="non-terminal residue" evidence="1">
    <location>
        <position position="1"/>
    </location>
</feature>
<accession>A0ACC1HAE4</accession>
<name>A0ACC1HAE4_9FUNG</name>
<gene>
    <name evidence="1" type="ORF">EV182_007480</name>
</gene>
<dbReference type="EMBL" id="JAMZIH010008617">
    <property type="protein sequence ID" value="KAJ1671728.1"/>
    <property type="molecule type" value="Genomic_DNA"/>
</dbReference>
<feature type="non-terminal residue" evidence="1">
    <location>
        <position position="114"/>
    </location>
</feature>
<proteinExistence type="predicted"/>
<keyword evidence="2" id="KW-1185">Reference proteome</keyword>
<comment type="caution">
    <text evidence="1">The sequence shown here is derived from an EMBL/GenBank/DDBJ whole genome shotgun (WGS) entry which is preliminary data.</text>
</comment>
<dbReference type="Proteomes" id="UP001145114">
    <property type="component" value="Unassembled WGS sequence"/>
</dbReference>
<sequence>ATAKEHGAQPSARPWYTLPWVQASEELLDEDNPRIQHDIIRLIAQYLDNSGYTATKTTLYDEANVKWRERTSYIMDVSRLRAKIMEGEWDEVDRICLKPIFKGKKGLLYSVYKQ</sequence>
<organism evidence="1 2">
    <name type="scientific">Spiromyces aspiralis</name>
    <dbReference type="NCBI Taxonomy" id="68401"/>
    <lineage>
        <taxon>Eukaryota</taxon>
        <taxon>Fungi</taxon>
        <taxon>Fungi incertae sedis</taxon>
        <taxon>Zoopagomycota</taxon>
        <taxon>Kickxellomycotina</taxon>
        <taxon>Kickxellomycetes</taxon>
        <taxon>Kickxellales</taxon>
        <taxon>Kickxellaceae</taxon>
        <taxon>Spiromyces</taxon>
    </lineage>
</organism>
<protein>
    <submittedName>
        <fullName evidence="1">Uncharacterized protein</fullName>
    </submittedName>
</protein>
<reference evidence="1" key="1">
    <citation type="submission" date="2022-06" db="EMBL/GenBank/DDBJ databases">
        <title>Phylogenomic reconstructions and comparative analyses of Kickxellomycotina fungi.</title>
        <authorList>
            <person name="Reynolds N.K."/>
            <person name="Stajich J.E."/>
            <person name="Barry K."/>
            <person name="Grigoriev I.V."/>
            <person name="Crous P."/>
            <person name="Smith M.E."/>
        </authorList>
    </citation>
    <scope>NUCLEOTIDE SEQUENCE</scope>
    <source>
        <strain evidence="1">RSA 2271</strain>
    </source>
</reference>